<dbReference type="InterPro" id="IPR012677">
    <property type="entry name" value="Nucleotide-bd_a/b_plait_sf"/>
</dbReference>
<evidence type="ECO:0000313" key="5">
    <source>
        <dbReference type="EMBL" id="TFJ81307.1"/>
    </source>
</evidence>
<feature type="domain" description="RRM" evidence="4">
    <location>
        <begin position="49"/>
        <end position="138"/>
    </location>
</feature>
<evidence type="ECO:0000256" key="2">
    <source>
        <dbReference type="PROSITE-ProRule" id="PRU00176"/>
    </source>
</evidence>
<dbReference type="Gene3D" id="3.30.70.330">
    <property type="match status" value="1"/>
</dbReference>
<dbReference type="PROSITE" id="PS50102">
    <property type="entry name" value="RRM"/>
    <property type="match status" value="1"/>
</dbReference>
<name>A0A4D9CTF4_9STRA</name>
<dbReference type="InterPro" id="IPR052462">
    <property type="entry name" value="SLIRP/GR-RBP-like"/>
</dbReference>
<dbReference type="PANTHER" id="PTHR48027">
    <property type="entry name" value="HETEROGENEOUS NUCLEAR RIBONUCLEOPROTEIN 87F-RELATED"/>
    <property type="match status" value="1"/>
</dbReference>
<dbReference type="Pfam" id="PF00076">
    <property type="entry name" value="RRM_1"/>
    <property type="match status" value="1"/>
</dbReference>
<dbReference type="EMBL" id="SDOX01000128">
    <property type="protein sequence ID" value="TFJ81307.1"/>
    <property type="molecule type" value="Genomic_DNA"/>
</dbReference>
<proteinExistence type="predicted"/>
<comment type="caution">
    <text evidence="5">The sequence shown here is derived from an EMBL/GenBank/DDBJ whole genome shotgun (WGS) entry which is preliminary data.</text>
</comment>
<dbReference type="SMART" id="SM00360">
    <property type="entry name" value="RRM"/>
    <property type="match status" value="1"/>
</dbReference>
<evidence type="ECO:0000256" key="1">
    <source>
        <dbReference type="ARBA" id="ARBA00022884"/>
    </source>
</evidence>
<evidence type="ECO:0000256" key="3">
    <source>
        <dbReference type="SAM" id="MobiDB-lite"/>
    </source>
</evidence>
<keyword evidence="6" id="KW-1185">Reference proteome</keyword>
<reference evidence="5 6" key="1">
    <citation type="submission" date="2019-01" db="EMBL/GenBank/DDBJ databases">
        <title>Nuclear Genome Assembly of the Microalgal Biofuel strain Nannochloropsis salina CCMP1776.</title>
        <authorList>
            <person name="Hovde B."/>
        </authorList>
    </citation>
    <scope>NUCLEOTIDE SEQUENCE [LARGE SCALE GENOMIC DNA]</scope>
    <source>
        <strain evidence="5 6">CCMP1776</strain>
    </source>
</reference>
<accession>A0A4D9CTF4</accession>
<evidence type="ECO:0000259" key="4">
    <source>
        <dbReference type="PROSITE" id="PS50102"/>
    </source>
</evidence>
<dbReference type="Proteomes" id="UP000355283">
    <property type="component" value="Unassembled WGS sequence"/>
</dbReference>
<gene>
    <name evidence="5" type="ORF">NSK_007268</name>
</gene>
<dbReference type="AlphaFoldDB" id="A0A4D9CTF4"/>
<dbReference type="InterPro" id="IPR035979">
    <property type="entry name" value="RBD_domain_sf"/>
</dbReference>
<dbReference type="OrthoDB" id="439808at2759"/>
<protein>
    <recommendedName>
        <fullName evidence="4">RRM domain-containing protein</fullName>
    </recommendedName>
</protein>
<keyword evidence="1 2" id="KW-0694">RNA-binding</keyword>
<dbReference type="CDD" id="cd00590">
    <property type="entry name" value="RRM_SF"/>
    <property type="match status" value="1"/>
</dbReference>
<sequence>MLLTGLRRARVNGNRLLGWAESRFSHAPRSVIDTSLTAFAWGSHRHISTKLFIRIVPHSTTPESLHEFLRSYGPIREVKIVPPTRDDRPPFAFVEFDNLKSALAAMEEMEFRRLEGRLIFPTFHVDHGRSGNLQGANRSGKEHRNQGRGLSSRTRLRGDGINLSVTGRHGRDKSLSEQQGRQAEGGPNEQISGHDGEEQGVSGKVESSAAAEEDLGLRTDSLDGTAAGSHDSVEQSISESGFKREDVSYVETTTRA</sequence>
<feature type="region of interest" description="Disordered" evidence="3">
    <location>
        <begin position="125"/>
        <end position="256"/>
    </location>
</feature>
<dbReference type="InterPro" id="IPR000504">
    <property type="entry name" value="RRM_dom"/>
</dbReference>
<organism evidence="5 6">
    <name type="scientific">Nannochloropsis salina CCMP1776</name>
    <dbReference type="NCBI Taxonomy" id="1027361"/>
    <lineage>
        <taxon>Eukaryota</taxon>
        <taxon>Sar</taxon>
        <taxon>Stramenopiles</taxon>
        <taxon>Ochrophyta</taxon>
        <taxon>Eustigmatophyceae</taxon>
        <taxon>Eustigmatales</taxon>
        <taxon>Monodopsidaceae</taxon>
        <taxon>Microchloropsis</taxon>
        <taxon>Microchloropsis salina</taxon>
    </lineage>
</organism>
<dbReference type="SUPFAM" id="SSF54928">
    <property type="entry name" value="RNA-binding domain, RBD"/>
    <property type="match status" value="1"/>
</dbReference>
<evidence type="ECO:0000313" key="6">
    <source>
        <dbReference type="Proteomes" id="UP000355283"/>
    </source>
</evidence>
<dbReference type="GO" id="GO:0003723">
    <property type="term" value="F:RNA binding"/>
    <property type="evidence" value="ECO:0007669"/>
    <property type="project" value="UniProtKB-UniRule"/>
</dbReference>